<evidence type="ECO:0000256" key="1">
    <source>
        <dbReference type="SAM" id="MobiDB-lite"/>
    </source>
</evidence>
<keyword evidence="3" id="KW-1185">Reference proteome</keyword>
<proteinExistence type="predicted"/>
<reference evidence="2 3" key="1">
    <citation type="journal article" date="2024" name="J Genomics">
        <title>Draft genome sequencing and assembly of Favolaschia claudopus CIRM-BRFM 2984 isolated from oak limbs.</title>
        <authorList>
            <person name="Navarro D."/>
            <person name="Drula E."/>
            <person name="Chaduli D."/>
            <person name="Cazenave R."/>
            <person name="Ahrendt S."/>
            <person name="Wang J."/>
            <person name="Lipzen A."/>
            <person name="Daum C."/>
            <person name="Barry K."/>
            <person name="Grigoriev I.V."/>
            <person name="Favel A."/>
            <person name="Rosso M.N."/>
            <person name="Martin F."/>
        </authorList>
    </citation>
    <scope>NUCLEOTIDE SEQUENCE [LARGE SCALE GENOMIC DNA]</scope>
    <source>
        <strain evidence="2 3">CIRM-BRFM 2984</strain>
    </source>
</reference>
<sequence>MVTPPSSMPTPPSTVTIPPPPAVSVPPPPAPPSVPSPPVASAPPPAIPQQYAPQLPPRDAACEVIVGPITWTKTRHGLQIKKDIVNLLRIVLPAAASLDFMTRRVDGRPDYTCVVFASPDTATWFIDAWARTPRGDFSVVHATRPNA</sequence>
<protein>
    <submittedName>
        <fullName evidence="2">Uncharacterized protein</fullName>
    </submittedName>
</protein>
<gene>
    <name evidence="2" type="ORF">R3P38DRAFT_3007390</name>
</gene>
<dbReference type="AlphaFoldDB" id="A0AAW0AKN6"/>
<evidence type="ECO:0000313" key="2">
    <source>
        <dbReference type="EMBL" id="KAK7013298.1"/>
    </source>
</evidence>
<name>A0AAW0AKN6_9AGAR</name>
<organism evidence="2 3">
    <name type="scientific">Favolaschia claudopus</name>
    <dbReference type="NCBI Taxonomy" id="2862362"/>
    <lineage>
        <taxon>Eukaryota</taxon>
        <taxon>Fungi</taxon>
        <taxon>Dikarya</taxon>
        <taxon>Basidiomycota</taxon>
        <taxon>Agaricomycotina</taxon>
        <taxon>Agaricomycetes</taxon>
        <taxon>Agaricomycetidae</taxon>
        <taxon>Agaricales</taxon>
        <taxon>Marasmiineae</taxon>
        <taxon>Mycenaceae</taxon>
        <taxon>Favolaschia</taxon>
    </lineage>
</organism>
<comment type="caution">
    <text evidence="2">The sequence shown here is derived from an EMBL/GenBank/DDBJ whole genome shotgun (WGS) entry which is preliminary data.</text>
</comment>
<feature type="compositionally biased region" description="Pro residues" evidence="1">
    <location>
        <begin position="1"/>
        <end position="47"/>
    </location>
</feature>
<accession>A0AAW0AKN6</accession>
<evidence type="ECO:0000313" key="3">
    <source>
        <dbReference type="Proteomes" id="UP001362999"/>
    </source>
</evidence>
<feature type="region of interest" description="Disordered" evidence="1">
    <location>
        <begin position="1"/>
        <end position="54"/>
    </location>
</feature>
<dbReference type="EMBL" id="JAWWNJ010000060">
    <property type="protein sequence ID" value="KAK7013298.1"/>
    <property type="molecule type" value="Genomic_DNA"/>
</dbReference>
<dbReference type="Proteomes" id="UP001362999">
    <property type="component" value="Unassembled WGS sequence"/>
</dbReference>